<feature type="compositionally biased region" description="Low complexity" evidence="1">
    <location>
        <begin position="607"/>
        <end position="621"/>
    </location>
</feature>
<dbReference type="EMBL" id="JANBOH010000159">
    <property type="protein sequence ID" value="KAJ1644523.1"/>
    <property type="molecule type" value="Genomic_DNA"/>
</dbReference>
<evidence type="ECO:0000313" key="3">
    <source>
        <dbReference type="EMBL" id="KAJ1644523.1"/>
    </source>
</evidence>
<keyword evidence="4" id="KW-1185">Reference proteome</keyword>
<sequence length="657" mass="71944">MPPLVSRKRAAAKRQTATKKDLREHASEDEYVNSNGDSNHENKGESDLSYQTKTPIKQPSTRAGKTSASASAKETAPPDTLVALKRTRRAIVEKSPSPRPVASRGRQKVLAKGQGASKPTGRRAASTKGRSTSATAVDSEDEVDHKEDQDQVLVLVEDENKNQYSSSTPFFGESANGSTAAKGISSWHRDRANVPSDSEEDVALATPTKRRGKAAQSLGSPSSISTRSLSKGTATNANAESRSPLGRGSRKRRTGTAEEIETSDLAASHEGHANRKRTRSSKTNVYVEIDSIDKNQHAEPPEPATPTTRSRSVTASNKSKTHAKGSKADVVRDLKHEVYVDIVSPSKFELSRSKIKSSGRQSSTLGASRGKDALESLPFSSPASKDGEKWQKKYEELFALRQTKPEQELEKFRQSAHKRFDASDVLIEKLRKEIAHIKKSANKGKSSEDSKKASKTASAPEKSASEKELEKQVALLRKDVEALTQDVLVKDETIERLEQHRKLTETSTDYNLREKLRLIQELSGLSIDDVVPEDDGVSYVCRQSGPATDATFVLTAFDDIPNEYQYTPCGNTTTLEVLPEYLKESMSFAKPAANMFFWRLCDHLHNNSSSQQQSESPSNNQDKPEFQQSEVAKASTDVDANKAANTRTTGANGDVQT</sequence>
<dbReference type="Gene3D" id="3.90.1150.80">
    <property type="match status" value="1"/>
</dbReference>
<gene>
    <name evidence="3" type="ORF">LPJ64_003797</name>
</gene>
<feature type="region of interest" description="Disordered" evidence="1">
    <location>
        <begin position="438"/>
        <end position="468"/>
    </location>
</feature>
<feature type="compositionally biased region" description="Low complexity" evidence="1">
    <location>
        <begin position="60"/>
        <end position="75"/>
    </location>
</feature>
<feature type="compositionally biased region" description="Polar residues" evidence="1">
    <location>
        <begin position="48"/>
        <end position="59"/>
    </location>
</feature>
<evidence type="ECO:0000259" key="2">
    <source>
        <dbReference type="Pfam" id="PF12539"/>
    </source>
</evidence>
<comment type="caution">
    <text evidence="3">The sequence shown here is derived from an EMBL/GenBank/DDBJ whole genome shotgun (WGS) entry which is preliminary data.</text>
</comment>
<feature type="compositionally biased region" description="Polar residues" evidence="1">
    <location>
        <begin position="643"/>
        <end position="657"/>
    </location>
</feature>
<dbReference type="AlphaFoldDB" id="A0A9W7XJG6"/>
<feature type="domain" description="Monopolin complex subunit Csm1/Pcs1 C-terminal" evidence="2">
    <location>
        <begin position="515"/>
        <end position="589"/>
    </location>
</feature>
<dbReference type="Proteomes" id="UP001145021">
    <property type="component" value="Unassembled WGS sequence"/>
</dbReference>
<evidence type="ECO:0000313" key="4">
    <source>
        <dbReference type="Proteomes" id="UP001145021"/>
    </source>
</evidence>
<protein>
    <recommendedName>
        <fullName evidence="2">Monopolin complex subunit Csm1/Pcs1 C-terminal domain-containing protein</fullName>
    </recommendedName>
</protein>
<dbReference type="InterPro" id="IPR038608">
    <property type="entry name" value="Csm1/Pcs1_C_sf"/>
</dbReference>
<dbReference type="InterPro" id="IPR020981">
    <property type="entry name" value="Csm1/Pcs1_C"/>
</dbReference>
<evidence type="ECO:0000256" key="1">
    <source>
        <dbReference type="SAM" id="MobiDB-lite"/>
    </source>
</evidence>
<dbReference type="CDD" id="cd23787">
    <property type="entry name" value="RWD_CSM1"/>
    <property type="match status" value="1"/>
</dbReference>
<name>A0A9W7XJG6_9FUNG</name>
<feature type="compositionally biased region" description="Polar residues" evidence="1">
    <location>
        <begin position="309"/>
        <end position="318"/>
    </location>
</feature>
<feature type="region of interest" description="Disordered" evidence="1">
    <location>
        <begin position="1"/>
        <end position="331"/>
    </location>
</feature>
<feature type="compositionally biased region" description="Polar residues" evidence="1">
    <location>
        <begin position="162"/>
        <end position="179"/>
    </location>
</feature>
<feature type="compositionally biased region" description="Basic residues" evidence="1">
    <location>
        <begin position="1"/>
        <end position="12"/>
    </location>
</feature>
<feature type="region of interest" description="Disordered" evidence="1">
    <location>
        <begin position="607"/>
        <end position="657"/>
    </location>
</feature>
<feature type="compositionally biased region" description="Polar residues" evidence="1">
    <location>
        <begin position="356"/>
        <end position="366"/>
    </location>
</feature>
<feature type="compositionally biased region" description="Basic and acidic residues" evidence="1">
    <location>
        <begin position="18"/>
        <end position="28"/>
    </location>
</feature>
<organism evidence="3 4">
    <name type="scientific">Coemansia asiatica</name>
    <dbReference type="NCBI Taxonomy" id="1052880"/>
    <lineage>
        <taxon>Eukaryota</taxon>
        <taxon>Fungi</taxon>
        <taxon>Fungi incertae sedis</taxon>
        <taxon>Zoopagomycota</taxon>
        <taxon>Kickxellomycotina</taxon>
        <taxon>Kickxellomycetes</taxon>
        <taxon>Kickxellales</taxon>
        <taxon>Kickxellaceae</taxon>
        <taxon>Coemansia</taxon>
    </lineage>
</organism>
<feature type="region of interest" description="Disordered" evidence="1">
    <location>
        <begin position="349"/>
        <end position="389"/>
    </location>
</feature>
<accession>A0A9W7XJG6</accession>
<proteinExistence type="predicted"/>
<feature type="compositionally biased region" description="Polar residues" evidence="1">
    <location>
        <begin position="217"/>
        <end position="241"/>
    </location>
</feature>
<reference evidence="3" key="1">
    <citation type="submission" date="2022-07" db="EMBL/GenBank/DDBJ databases">
        <title>Phylogenomic reconstructions and comparative analyses of Kickxellomycotina fungi.</title>
        <authorList>
            <person name="Reynolds N.K."/>
            <person name="Stajich J.E."/>
            <person name="Barry K."/>
            <person name="Grigoriev I.V."/>
            <person name="Crous P."/>
            <person name="Smith M.E."/>
        </authorList>
    </citation>
    <scope>NUCLEOTIDE SEQUENCE</scope>
    <source>
        <strain evidence="3">NBRC 105413</strain>
    </source>
</reference>
<feature type="compositionally biased region" description="Basic and acidic residues" evidence="1">
    <location>
        <begin position="291"/>
        <end position="300"/>
    </location>
</feature>
<dbReference type="Pfam" id="PF12539">
    <property type="entry name" value="Csm1"/>
    <property type="match status" value="1"/>
</dbReference>